<feature type="domain" description="Superoxide dismutase copper/zinc binding" evidence="8">
    <location>
        <begin position="57"/>
        <end position="92"/>
    </location>
</feature>
<dbReference type="EMBL" id="JABCRI010000012">
    <property type="protein sequence ID" value="KAF8396005.1"/>
    <property type="molecule type" value="Genomic_DNA"/>
</dbReference>
<dbReference type="GO" id="GO:0005507">
    <property type="term" value="F:copper ion binding"/>
    <property type="evidence" value="ECO:0007669"/>
    <property type="project" value="InterPro"/>
</dbReference>
<evidence type="ECO:0000256" key="1">
    <source>
        <dbReference type="ARBA" id="ARBA00001935"/>
    </source>
</evidence>
<proteinExistence type="inferred from homology"/>
<comment type="cofactor">
    <cofactor evidence="2">
        <name>Zn(2+)</name>
        <dbReference type="ChEBI" id="CHEBI:29105"/>
    </cofactor>
</comment>
<dbReference type="GO" id="GO:0004784">
    <property type="term" value="F:superoxide dismutase activity"/>
    <property type="evidence" value="ECO:0007669"/>
    <property type="project" value="UniProtKB-EC"/>
</dbReference>
<dbReference type="PANTHER" id="PTHR10003">
    <property type="entry name" value="SUPEROXIDE DISMUTASE CU-ZN -RELATED"/>
    <property type="match status" value="1"/>
</dbReference>
<dbReference type="AlphaFoldDB" id="A0A834YX62"/>
<comment type="caution">
    <text evidence="9">The sequence shown here is derived from an EMBL/GenBank/DDBJ whole genome shotgun (WGS) entry which is preliminary data.</text>
</comment>
<organism evidence="9 10">
    <name type="scientific">Tetracentron sinense</name>
    <name type="common">Spur-leaf</name>
    <dbReference type="NCBI Taxonomy" id="13715"/>
    <lineage>
        <taxon>Eukaryota</taxon>
        <taxon>Viridiplantae</taxon>
        <taxon>Streptophyta</taxon>
        <taxon>Embryophyta</taxon>
        <taxon>Tracheophyta</taxon>
        <taxon>Spermatophyta</taxon>
        <taxon>Magnoliopsida</taxon>
        <taxon>Trochodendrales</taxon>
        <taxon>Trochodendraceae</taxon>
        <taxon>Tetracentron</taxon>
    </lineage>
</organism>
<keyword evidence="10" id="KW-1185">Reference proteome</keyword>
<evidence type="ECO:0000313" key="10">
    <source>
        <dbReference type="Proteomes" id="UP000655225"/>
    </source>
</evidence>
<name>A0A834YX62_TETSI</name>
<accession>A0A834YX62</accession>
<evidence type="ECO:0000256" key="4">
    <source>
        <dbReference type="ARBA" id="ARBA00012682"/>
    </source>
</evidence>
<dbReference type="InterPro" id="IPR018152">
    <property type="entry name" value="SOD_Cu/Zn_BS"/>
</dbReference>
<dbReference type="Pfam" id="PF00080">
    <property type="entry name" value="Sod_Cu"/>
    <property type="match status" value="2"/>
</dbReference>
<sequence>MAAMASVKAVTLITGQNNVRGFLQFVQDPNGLCLLYLSSSLYLWSRLIFASLYYAGTTHVKGRITGLSPGLHGFHIHALGDTTNGCNSTGLCLSSFHSISLLIKLQTLLFTQFSASVLAKLKWDFSVSIKLEFCWPHFNPLKKGHGAPADEERHAGDLGNIVAHPDGVAEISIKDMMIPLSGQHSILGRAVVVHADPDDLGRGGHELSKTTGNAGARIGCGKSPPNIVDLLVVLSLCGVSKTIVGKNPQDTYGIVIAPGAHAMGGDPPFYGSQQGCIIGLQSAV</sequence>
<dbReference type="InterPro" id="IPR001424">
    <property type="entry name" value="SOD_Cu_Zn_dom"/>
</dbReference>
<evidence type="ECO:0000259" key="8">
    <source>
        <dbReference type="Pfam" id="PF00080"/>
    </source>
</evidence>
<feature type="domain" description="Superoxide dismutase copper/zinc binding" evidence="8">
    <location>
        <begin position="136"/>
        <end position="221"/>
    </location>
</feature>
<keyword evidence="6" id="KW-0186">Copper</keyword>
<comment type="cofactor">
    <cofactor evidence="1">
        <name>Cu cation</name>
        <dbReference type="ChEBI" id="CHEBI:23378"/>
    </cofactor>
</comment>
<dbReference type="EC" id="1.15.1.1" evidence="4"/>
<keyword evidence="5" id="KW-0049">Antioxidant</keyword>
<evidence type="ECO:0000256" key="2">
    <source>
        <dbReference type="ARBA" id="ARBA00001947"/>
    </source>
</evidence>
<dbReference type="Proteomes" id="UP000655225">
    <property type="component" value="Unassembled WGS sequence"/>
</dbReference>
<protein>
    <recommendedName>
        <fullName evidence="4">superoxide dismutase</fullName>
        <ecNumber evidence="4">1.15.1.1</ecNumber>
    </recommendedName>
</protein>
<dbReference type="Gene3D" id="2.60.40.200">
    <property type="entry name" value="Superoxide dismutase, copper/zinc binding domain"/>
    <property type="match status" value="1"/>
</dbReference>
<dbReference type="OrthoDB" id="2015551at2759"/>
<evidence type="ECO:0000313" key="9">
    <source>
        <dbReference type="EMBL" id="KAF8396005.1"/>
    </source>
</evidence>
<evidence type="ECO:0000256" key="3">
    <source>
        <dbReference type="ARBA" id="ARBA00010457"/>
    </source>
</evidence>
<dbReference type="PROSITE" id="PS00087">
    <property type="entry name" value="SOD_CU_ZN_1"/>
    <property type="match status" value="1"/>
</dbReference>
<comment type="similarity">
    <text evidence="3">Belongs to the Cu-Zn superoxide dismutase family.</text>
</comment>
<reference evidence="9 10" key="1">
    <citation type="submission" date="2020-04" db="EMBL/GenBank/DDBJ databases">
        <title>Plant Genome Project.</title>
        <authorList>
            <person name="Zhang R.-G."/>
        </authorList>
    </citation>
    <scope>NUCLEOTIDE SEQUENCE [LARGE SCALE GENOMIC DNA]</scope>
    <source>
        <strain evidence="9">YNK0</strain>
        <tissue evidence="9">Leaf</tissue>
    </source>
</reference>
<dbReference type="InterPro" id="IPR024134">
    <property type="entry name" value="SOD_Cu/Zn_/chaperone"/>
</dbReference>
<evidence type="ECO:0000256" key="7">
    <source>
        <dbReference type="ARBA" id="ARBA00049204"/>
    </source>
</evidence>
<gene>
    <name evidence="9" type="ORF">HHK36_017616</name>
</gene>
<evidence type="ECO:0000256" key="5">
    <source>
        <dbReference type="ARBA" id="ARBA00022862"/>
    </source>
</evidence>
<dbReference type="SUPFAM" id="SSF49329">
    <property type="entry name" value="Cu,Zn superoxide dismutase-like"/>
    <property type="match status" value="2"/>
</dbReference>
<dbReference type="CDD" id="cd00305">
    <property type="entry name" value="Cu-Zn_Superoxide_Dismutase"/>
    <property type="match status" value="1"/>
</dbReference>
<comment type="catalytic activity">
    <reaction evidence="7">
        <text>2 superoxide + 2 H(+) = H2O2 + O2</text>
        <dbReference type="Rhea" id="RHEA:20696"/>
        <dbReference type="ChEBI" id="CHEBI:15378"/>
        <dbReference type="ChEBI" id="CHEBI:15379"/>
        <dbReference type="ChEBI" id="CHEBI:16240"/>
        <dbReference type="ChEBI" id="CHEBI:18421"/>
        <dbReference type="EC" id="1.15.1.1"/>
    </reaction>
</comment>
<dbReference type="InterPro" id="IPR036423">
    <property type="entry name" value="SOD-like_Cu/Zn_dom_sf"/>
</dbReference>
<evidence type="ECO:0000256" key="6">
    <source>
        <dbReference type="ARBA" id="ARBA00023008"/>
    </source>
</evidence>